<feature type="transmembrane region" description="Helical" evidence="1">
    <location>
        <begin position="7"/>
        <end position="28"/>
    </location>
</feature>
<dbReference type="EMBL" id="UINC01135490">
    <property type="protein sequence ID" value="SVD19668.1"/>
    <property type="molecule type" value="Genomic_DNA"/>
</dbReference>
<organism evidence="2">
    <name type="scientific">marine metagenome</name>
    <dbReference type="NCBI Taxonomy" id="408172"/>
    <lineage>
        <taxon>unclassified sequences</taxon>
        <taxon>metagenomes</taxon>
        <taxon>ecological metagenomes</taxon>
    </lineage>
</organism>
<keyword evidence="1" id="KW-0812">Transmembrane</keyword>
<keyword evidence="1" id="KW-0472">Membrane</keyword>
<keyword evidence="1" id="KW-1133">Transmembrane helix</keyword>
<reference evidence="2" key="1">
    <citation type="submission" date="2018-05" db="EMBL/GenBank/DDBJ databases">
        <authorList>
            <person name="Lanie J.A."/>
            <person name="Ng W.-L."/>
            <person name="Kazmierczak K.M."/>
            <person name="Andrzejewski T.M."/>
            <person name="Davidsen T.M."/>
            <person name="Wayne K.J."/>
            <person name="Tettelin H."/>
            <person name="Glass J.I."/>
            <person name="Rusch D."/>
            <person name="Podicherti R."/>
            <person name="Tsui H.-C.T."/>
            <person name="Winkler M.E."/>
        </authorList>
    </citation>
    <scope>NUCLEOTIDE SEQUENCE</scope>
</reference>
<accession>A0A382TE82</accession>
<proteinExistence type="predicted"/>
<gene>
    <name evidence="2" type="ORF">METZ01_LOCUS372522</name>
</gene>
<evidence type="ECO:0000256" key="1">
    <source>
        <dbReference type="SAM" id="Phobius"/>
    </source>
</evidence>
<protein>
    <submittedName>
        <fullName evidence="2">Uncharacterized protein</fullName>
    </submittedName>
</protein>
<name>A0A382TE82_9ZZZZ</name>
<feature type="non-terminal residue" evidence="2">
    <location>
        <position position="30"/>
    </location>
</feature>
<evidence type="ECO:0000313" key="2">
    <source>
        <dbReference type="EMBL" id="SVD19668.1"/>
    </source>
</evidence>
<dbReference type="AlphaFoldDB" id="A0A382TE82"/>
<sequence length="30" mass="3556">MQGLKLYWLKFYLIPLFFGVLLDSHVVADE</sequence>